<dbReference type="PRINTS" id="PR00348">
    <property type="entry name" value="UBIQUITIN"/>
</dbReference>
<dbReference type="PROSITE" id="PS50053">
    <property type="entry name" value="UBIQUITIN_2"/>
    <property type="match status" value="1"/>
</dbReference>
<dbReference type="SUPFAM" id="SSF54236">
    <property type="entry name" value="Ubiquitin-like"/>
    <property type="match status" value="1"/>
</dbReference>
<evidence type="ECO:0000313" key="3">
    <source>
        <dbReference type="EMBL" id="KAJ7031667.1"/>
    </source>
</evidence>
<reference evidence="3" key="1">
    <citation type="submission" date="2023-03" db="EMBL/GenBank/DDBJ databases">
        <title>Massive genome expansion in bonnet fungi (Mycena s.s.) driven by repeated elements and novel gene families across ecological guilds.</title>
        <authorList>
            <consortium name="Lawrence Berkeley National Laboratory"/>
            <person name="Harder C.B."/>
            <person name="Miyauchi S."/>
            <person name="Viragh M."/>
            <person name="Kuo A."/>
            <person name="Thoen E."/>
            <person name="Andreopoulos B."/>
            <person name="Lu D."/>
            <person name="Skrede I."/>
            <person name="Drula E."/>
            <person name="Henrissat B."/>
            <person name="Morin E."/>
            <person name="Kohler A."/>
            <person name="Barry K."/>
            <person name="LaButti K."/>
            <person name="Morin E."/>
            <person name="Salamov A."/>
            <person name="Lipzen A."/>
            <person name="Mereny Z."/>
            <person name="Hegedus B."/>
            <person name="Baldrian P."/>
            <person name="Stursova M."/>
            <person name="Weitz H."/>
            <person name="Taylor A."/>
            <person name="Grigoriev I.V."/>
            <person name="Nagy L.G."/>
            <person name="Martin F."/>
            <person name="Kauserud H."/>
        </authorList>
    </citation>
    <scope>NUCLEOTIDE SEQUENCE</scope>
    <source>
        <strain evidence="3">CBHHK200</strain>
    </source>
</reference>
<dbReference type="SMART" id="SM00213">
    <property type="entry name" value="UBQ"/>
    <property type="match status" value="1"/>
</dbReference>
<gene>
    <name evidence="3" type="ORF">C8F04DRAFT_696795</name>
</gene>
<dbReference type="FunFam" id="3.10.20.90:FF:000160">
    <property type="entry name" value="Polyubiquitin-C"/>
    <property type="match status" value="1"/>
</dbReference>
<feature type="region of interest" description="Disordered" evidence="1">
    <location>
        <begin position="101"/>
        <end position="120"/>
    </location>
</feature>
<keyword evidence="4" id="KW-1185">Reference proteome</keyword>
<name>A0AAD6SQR5_9AGAR</name>
<dbReference type="InterPro" id="IPR050158">
    <property type="entry name" value="Ubiquitin_ubiquitin-like"/>
</dbReference>
<feature type="domain" description="Ubiquitin-like" evidence="2">
    <location>
        <begin position="360"/>
        <end position="435"/>
    </location>
</feature>
<evidence type="ECO:0000259" key="2">
    <source>
        <dbReference type="PROSITE" id="PS50053"/>
    </source>
</evidence>
<dbReference type="Proteomes" id="UP001218188">
    <property type="component" value="Unassembled WGS sequence"/>
</dbReference>
<accession>A0AAD6SQR5</accession>
<evidence type="ECO:0000256" key="1">
    <source>
        <dbReference type="SAM" id="MobiDB-lite"/>
    </source>
</evidence>
<dbReference type="PANTHER" id="PTHR10666">
    <property type="entry name" value="UBIQUITIN"/>
    <property type="match status" value="1"/>
</dbReference>
<feature type="compositionally biased region" description="Low complexity" evidence="1">
    <location>
        <begin position="103"/>
        <end position="116"/>
    </location>
</feature>
<dbReference type="InterPro" id="IPR029071">
    <property type="entry name" value="Ubiquitin-like_domsf"/>
</dbReference>
<dbReference type="InterPro" id="IPR019956">
    <property type="entry name" value="Ubiquitin_dom"/>
</dbReference>
<dbReference type="Gene3D" id="3.10.20.90">
    <property type="entry name" value="Phosphatidylinositol 3-kinase Catalytic Subunit, Chain A, domain 1"/>
    <property type="match status" value="1"/>
</dbReference>
<dbReference type="AlphaFoldDB" id="A0AAD6SQR5"/>
<sequence length="689" mass="75752">MASTILTTLNVTRYANNGSIQTTIRIYLPGDIPLEKLASSIQPFVDLKFPPSKYRVCVGSPITPTVTTGASKYDPSCAAGLKINIDEPLAQYYKDYRRHHGNAPTTAASSESSLTTDNKQAYDDKNKKVVTFADSTVTVGPAQFKFNRTLRVPDNATSYALPPGLGTFPVAKAQDYATNLPKHIKERGGYIMPLFQREALWMSINGGHCAIKISVGGINAITGGQRGKKPPNGVQDYVVGGPGKQPWLDGIATEPGVVRQFVAMKLGRGYTIEEQLSPTTNGGIQIDVFPSLVDVTKFSRVGEKQDLALDKSPRQSNIKHKEQIVMTSKEMPLKTLRDLVRYATTEPVLDVFYRDGREPMTITVKTLTGKSIVIQVESSDTIDDVKVKVQDKEGIPPDQQRFIFRGVQLEDGRTLSDYNIQRESVIMLVLRLRGGGLGLLLTPIIITTHLGISRCAGEPLKDGRMGIAAGGKIAQKIYQDQYSPVVYDDENPHRVFIHTVSTAAWELITGVVCPMTPITPNLYKSYNYPWFGLYDEHLPAADHHGAFKTIRSIGQRDDAHLPPYDGLIDPKSPPNCFQHPKRKGESVFRPCGHIVCSECFGKTFLDGLQCVVCSQIAEQYSSFSKPMPTVKRGEGNWWEAEAQIGGVPAGSRNVVTLMLDEDSVCKLHGAVESVPPPYKRRKVVQGSTD</sequence>
<comment type="caution">
    <text evidence="3">The sequence shown here is derived from an EMBL/GenBank/DDBJ whole genome shotgun (WGS) entry which is preliminary data.</text>
</comment>
<dbReference type="InterPro" id="IPR000626">
    <property type="entry name" value="Ubiquitin-like_dom"/>
</dbReference>
<evidence type="ECO:0000313" key="4">
    <source>
        <dbReference type="Proteomes" id="UP001218188"/>
    </source>
</evidence>
<dbReference type="EMBL" id="JARJCM010000080">
    <property type="protein sequence ID" value="KAJ7031667.1"/>
    <property type="molecule type" value="Genomic_DNA"/>
</dbReference>
<dbReference type="Pfam" id="PF00240">
    <property type="entry name" value="ubiquitin"/>
    <property type="match status" value="1"/>
</dbReference>
<proteinExistence type="predicted"/>
<protein>
    <recommendedName>
        <fullName evidence="2">Ubiquitin-like domain-containing protein</fullName>
    </recommendedName>
</protein>
<organism evidence="3 4">
    <name type="scientific">Mycena alexandri</name>
    <dbReference type="NCBI Taxonomy" id="1745969"/>
    <lineage>
        <taxon>Eukaryota</taxon>
        <taxon>Fungi</taxon>
        <taxon>Dikarya</taxon>
        <taxon>Basidiomycota</taxon>
        <taxon>Agaricomycotina</taxon>
        <taxon>Agaricomycetes</taxon>
        <taxon>Agaricomycetidae</taxon>
        <taxon>Agaricales</taxon>
        <taxon>Marasmiineae</taxon>
        <taxon>Mycenaceae</taxon>
        <taxon>Mycena</taxon>
    </lineage>
</organism>